<dbReference type="KEGG" id="nps:KRR39_08125"/>
<dbReference type="GO" id="GO:0004497">
    <property type="term" value="F:monooxygenase activity"/>
    <property type="evidence" value="ECO:0007669"/>
    <property type="project" value="UniProtKB-KW"/>
</dbReference>
<protein>
    <submittedName>
        <fullName evidence="2">Antibiotic biosynthesis monooxygenase</fullName>
    </submittedName>
</protein>
<dbReference type="PROSITE" id="PS51725">
    <property type="entry name" value="ABM"/>
    <property type="match status" value="1"/>
</dbReference>
<dbReference type="Pfam" id="PF03992">
    <property type="entry name" value="ABM"/>
    <property type="match status" value="1"/>
</dbReference>
<reference evidence="2" key="1">
    <citation type="submission" date="2021-06" db="EMBL/GenBank/DDBJ databases">
        <title>Complete genome sequence of Nocardioides sp. G188.</title>
        <authorList>
            <person name="Im W.-T."/>
        </authorList>
    </citation>
    <scope>NUCLEOTIDE SEQUENCE</scope>
    <source>
        <strain evidence="2">G188</strain>
    </source>
</reference>
<proteinExistence type="predicted"/>
<dbReference type="Proteomes" id="UP000683575">
    <property type="component" value="Chromosome"/>
</dbReference>
<dbReference type="AlphaFoldDB" id="A0A975Y1N4"/>
<keyword evidence="2" id="KW-0560">Oxidoreductase</keyword>
<accession>A0A975Y1N4</accession>
<keyword evidence="3" id="KW-1185">Reference proteome</keyword>
<keyword evidence="2" id="KW-0503">Monooxygenase</keyword>
<sequence>MSHHLPRLDCQEIPMLIAILDLRTTPADRPAALAQLDSEKDEIRAMPGNLDFRVYATRHDEEAVVVIHEWVDEPSFAGYLSSDAFARSGAVLRPLVTAPPVSRRFQAALLETV</sequence>
<name>A0A975Y1N4_9ACTN</name>
<evidence type="ECO:0000313" key="2">
    <source>
        <dbReference type="EMBL" id="QWZ09695.1"/>
    </source>
</evidence>
<gene>
    <name evidence="2" type="ORF">KRR39_08125</name>
</gene>
<dbReference type="RefSeq" id="WP_216941541.1">
    <property type="nucleotide sequence ID" value="NZ_CP077062.1"/>
</dbReference>
<evidence type="ECO:0000313" key="3">
    <source>
        <dbReference type="Proteomes" id="UP000683575"/>
    </source>
</evidence>
<organism evidence="2 3">
    <name type="scientific">Nocardioides panacis</name>
    <dbReference type="NCBI Taxonomy" id="2849501"/>
    <lineage>
        <taxon>Bacteria</taxon>
        <taxon>Bacillati</taxon>
        <taxon>Actinomycetota</taxon>
        <taxon>Actinomycetes</taxon>
        <taxon>Propionibacteriales</taxon>
        <taxon>Nocardioidaceae</taxon>
        <taxon>Nocardioides</taxon>
    </lineage>
</organism>
<feature type="domain" description="ABM" evidence="1">
    <location>
        <begin position="16"/>
        <end position="105"/>
    </location>
</feature>
<evidence type="ECO:0000259" key="1">
    <source>
        <dbReference type="PROSITE" id="PS51725"/>
    </source>
</evidence>
<dbReference type="EMBL" id="CP077062">
    <property type="protein sequence ID" value="QWZ09695.1"/>
    <property type="molecule type" value="Genomic_DNA"/>
</dbReference>
<dbReference type="InterPro" id="IPR007138">
    <property type="entry name" value="ABM_dom"/>
</dbReference>